<dbReference type="RefSeq" id="WP_062384546.1">
    <property type="nucleotide sequence ID" value="NZ_BBQJ01000051.1"/>
</dbReference>
<evidence type="ECO:0000313" key="1">
    <source>
        <dbReference type="EMBL" id="SDJ33116.1"/>
    </source>
</evidence>
<evidence type="ECO:0000313" key="2">
    <source>
        <dbReference type="Proteomes" id="UP000182894"/>
    </source>
</evidence>
<dbReference type="EMBL" id="FNCO01000026">
    <property type="protein sequence ID" value="SDJ33116.1"/>
    <property type="molecule type" value="Genomic_DNA"/>
</dbReference>
<dbReference type="Proteomes" id="UP000182894">
    <property type="component" value="Unassembled WGS sequence"/>
</dbReference>
<keyword evidence="2" id="KW-1185">Reference proteome</keyword>
<name>A0A1G8SV59_9PSED</name>
<organism evidence="1 2">
    <name type="scientific">Pseudomonas abietaniphila</name>
    <dbReference type="NCBI Taxonomy" id="89065"/>
    <lineage>
        <taxon>Bacteria</taxon>
        <taxon>Pseudomonadati</taxon>
        <taxon>Pseudomonadota</taxon>
        <taxon>Gammaproteobacteria</taxon>
        <taxon>Pseudomonadales</taxon>
        <taxon>Pseudomonadaceae</taxon>
        <taxon>Pseudomonas</taxon>
    </lineage>
</organism>
<accession>A0A1G8SV59</accession>
<dbReference type="OrthoDB" id="6891496at2"/>
<reference evidence="2" key="1">
    <citation type="submission" date="2016-10" db="EMBL/GenBank/DDBJ databases">
        <authorList>
            <person name="Varghese N."/>
            <person name="Submissions S."/>
        </authorList>
    </citation>
    <scope>NUCLEOTIDE SEQUENCE [LARGE SCALE GENOMIC DNA]</scope>
    <source>
        <strain evidence="2">ATCC 700689</strain>
    </source>
</reference>
<protein>
    <submittedName>
        <fullName evidence="1">Uncharacterized protein</fullName>
    </submittedName>
</protein>
<dbReference type="AlphaFoldDB" id="A0A1G8SV59"/>
<gene>
    <name evidence="1" type="ORF">SAMN05216605_12663</name>
</gene>
<sequence length="100" mass="10981">MARLLILKGEMLCIAHGVFEGYDRQGPFVANEDIDVNALMDAEIGSSAEPLDVEATMRNIGARLLNRGVISELPCRNVYLGSFGEVGIKEEDLQSYGEDY</sequence>
<proteinExistence type="predicted"/>